<name>A0A8S4DDI4_PLUXY</name>
<feature type="domain" description="Cysteine/serine-rich nuclear protein N-terminal" evidence="10">
    <location>
        <begin position="362"/>
        <end position="571"/>
    </location>
</feature>
<feature type="compositionally biased region" description="Pro residues" evidence="9">
    <location>
        <begin position="845"/>
        <end position="860"/>
    </location>
</feature>
<evidence type="ECO:0000259" key="10">
    <source>
        <dbReference type="Pfam" id="PF16019"/>
    </source>
</evidence>
<keyword evidence="3" id="KW-0053">Apoptosis</keyword>
<feature type="region of interest" description="Disordered" evidence="9">
    <location>
        <begin position="433"/>
        <end position="455"/>
    </location>
</feature>
<dbReference type="EMBL" id="CAJHNJ030000005">
    <property type="protein sequence ID" value="CAG9098178.1"/>
    <property type="molecule type" value="Genomic_DNA"/>
</dbReference>
<comment type="caution">
    <text evidence="11">The sequence shown here is derived from an EMBL/GenBank/DDBJ whole genome shotgun (WGS) entry which is preliminary data.</text>
</comment>
<protein>
    <submittedName>
        <fullName evidence="11">(diamondback moth) hypothetical protein</fullName>
    </submittedName>
</protein>
<evidence type="ECO:0000313" key="11">
    <source>
        <dbReference type="EMBL" id="CAG9098178.1"/>
    </source>
</evidence>
<keyword evidence="7" id="KW-0804">Transcription</keyword>
<feature type="compositionally biased region" description="Polar residues" evidence="9">
    <location>
        <begin position="163"/>
        <end position="174"/>
    </location>
</feature>
<feature type="compositionally biased region" description="Basic and acidic residues" evidence="9">
    <location>
        <begin position="132"/>
        <end position="147"/>
    </location>
</feature>
<evidence type="ECO:0000256" key="7">
    <source>
        <dbReference type="ARBA" id="ARBA00023163"/>
    </source>
</evidence>
<keyword evidence="8" id="KW-0539">Nucleus</keyword>
<feature type="compositionally biased region" description="Basic and acidic residues" evidence="9">
    <location>
        <begin position="231"/>
        <end position="241"/>
    </location>
</feature>
<dbReference type="InterPro" id="IPR023260">
    <property type="entry name" value="Cys/Ser-rich_nuc_prot"/>
</dbReference>
<keyword evidence="12" id="KW-1185">Reference proteome</keyword>
<dbReference type="GO" id="GO:0006915">
    <property type="term" value="P:apoptotic process"/>
    <property type="evidence" value="ECO:0007669"/>
    <property type="project" value="UniProtKB-KW"/>
</dbReference>
<evidence type="ECO:0000256" key="5">
    <source>
        <dbReference type="ARBA" id="ARBA00023125"/>
    </source>
</evidence>
<keyword evidence="4" id="KW-0805">Transcription regulation</keyword>
<dbReference type="GO" id="GO:0000981">
    <property type="term" value="F:DNA-binding transcription factor activity, RNA polymerase II-specific"/>
    <property type="evidence" value="ECO:0007669"/>
    <property type="project" value="TreeGrafter"/>
</dbReference>
<dbReference type="GO" id="GO:0005634">
    <property type="term" value="C:nucleus"/>
    <property type="evidence" value="ECO:0007669"/>
    <property type="project" value="UniProtKB-SubCell"/>
</dbReference>
<evidence type="ECO:0000256" key="9">
    <source>
        <dbReference type="SAM" id="MobiDB-lite"/>
    </source>
</evidence>
<dbReference type="PRINTS" id="PR02031">
    <property type="entry name" value="CYSSERRICHNP"/>
</dbReference>
<accession>A0A8S4DDI4</accession>
<feature type="compositionally biased region" description="Basic and acidic residues" evidence="9">
    <location>
        <begin position="311"/>
        <end position="327"/>
    </location>
</feature>
<dbReference type="Pfam" id="PF16019">
    <property type="entry name" value="CSRNP_N"/>
    <property type="match status" value="1"/>
</dbReference>
<feature type="compositionally biased region" description="Basic and acidic residues" evidence="9">
    <location>
        <begin position="248"/>
        <end position="274"/>
    </location>
</feature>
<reference evidence="11" key="1">
    <citation type="submission" date="2020-11" db="EMBL/GenBank/DDBJ databases">
        <authorList>
            <person name="Whiteford S."/>
        </authorList>
    </citation>
    <scope>NUCLEOTIDE SEQUENCE</scope>
</reference>
<feature type="region of interest" description="Disordered" evidence="9">
    <location>
        <begin position="829"/>
        <end position="868"/>
    </location>
</feature>
<evidence type="ECO:0000256" key="2">
    <source>
        <dbReference type="ARBA" id="ARBA00008548"/>
    </source>
</evidence>
<feature type="region of interest" description="Disordered" evidence="9">
    <location>
        <begin position="98"/>
        <end position="362"/>
    </location>
</feature>
<evidence type="ECO:0000256" key="3">
    <source>
        <dbReference type="ARBA" id="ARBA00022703"/>
    </source>
</evidence>
<evidence type="ECO:0000313" key="12">
    <source>
        <dbReference type="Proteomes" id="UP000653454"/>
    </source>
</evidence>
<evidence type="ECO:0000256" key="8">
    <source>
        <dbReference type="ARBA" id="ARBA00023242"/>
    </source>
</evidence>
<feature type="compositionally biased region" description="Acidic residues" evidence="9">
    <location>
        <begin position="442"/>
        <end position="455"/>
    </location>
</feature>
<dbReference type="PANTHER" id="PTHR13580:SF9">
    <property type="entry name" value="AXIN1 UP-REGULATED 1, ISOFORM A"/>
    <property type="match status" value="1"/>
</dbReference>
<dbReference type="GO" id="GO:0043565">
    <property type="term" value="F:sequence-specific DNA binding"/>
    <property type="evidence" value="ECO:0007669"/>
    <property type="project" value="TreeGrafter"/>
</dbReference>
<feature type="compositionally biased region" description="Polar residues" evidence="9">
    <location>
        <begin position="300"/>
        <end position="310"/>
    </location>
</feature>
<comment type="similarity">
    <text evidence="2">Belongs to the AXUD1 family.</text>
</comment>
<dbReference type="PANTHER" id="PTHR13580">
    <property type="entry name" value="TGF-BETA INDUCED APOPTOSIS PROTEIN"/>
    <property type="match status" value="1"/>
</dbReference>
<comment type="subcellular location">
    <subcellularLocation>
        <location evidence="1">Nucleus</location>
    </subcellularLocation>
</comment>
<evidence type="ECO:0000256" key="1">
    <source>
        <dbReference type="ARBA" id="ARBA00004123"/>
    </source>
</evidence>
<keyword evidence="6" id="KW-0010">Activator</keyword>
<dbReference type="InterPro" id="IPR031972">
    <property type="entry name" value="CSRNP_N"/>
</dbReference>
<evidence type="ECO:0000256" key="6">
    <source>
        <dbReference type="ARBA" id="ARBA00023159"/>
    </source>
</evidence>
<sequence length="881" mass="98033">MERACAERLAVGERWGVGARPSGARGGLAGRRHLAETDSHSTKFRRHHRTCKTDSRTAITFDELVWRQAGDHGLADPVAGGQTPVNLDARLFKQVTMEPSAEAVAEQPRDYESNSNNADETKETQQDAVEEITEKEAPSVKEDKTSDSDINSEDINVHDQIDVNVNSNSQFYESSDSKIDYAVKIDDNDTLSDVEDIKTDSASADSEDSALGSLPPDAALTDREEEAQDREDERPDTGEERPDTEEERQDREEERQEREEVRQEREEGQDRSDGSDSGLGSETTEDPKLSTFGLELPCSSGLNNPESSNDNIDKTRTSTIDEPKVLENNETEDPSAQISKPLKSSLKRKCEDETSEEPAAKKKKEGIRFDNVTVYYFTRSQGFTCVPSQGGSTLGMEYTHSHSANFTLAEHALEQRRLHRQILQQLKNERHSLQGATFSSSEDSDTEEEASDISESELDLDSYYFLQPVPTRQRRGLLRAAGVRKIEGYEKDECRDIRTSREFCGCACKGACNPETCSCSLAGIKCQVDRLNFPCGCTRDGCSNTTGRIEFNPVRVRTHFIHTLMRIGLEKKNEEEAAKRQWAQAHAARAACMPAAAAGYEPERPRPEEHLRDAVLTPRAEVETCVNAGGYSNMHCDINNAIPATQPNNLQPDLNYVYRENPSSHSSVNTNCNMHMGETSSHTSHADPYTSSILQGKGPPYSMPSTMGFENMQHNVQRFPCDLNYTYAQHSENHHFKGFQSFSASSFEEFAHNSHMTMFSHYGHMYSAEYLHKAPGGAREQLQYHQMAGSHYDMYKTSAEAADNKAEQQQYTTLMSLPYHANNKVQSVGNDENWFSHSGGEVEAPAPPPAAAAPAPPDPAAEPTENFGELIKKTMVESVSV</sequence>
<organism evidence="11 12">
    <name type="scientific">Plutella xylostella</name>
    <name type="common">Diamondback moth</name>
    <name type="synonym">Plutella maculipennis</name>
    <dbReference type="NCBI Taxonomy" id="51655"/>
    <lineage>
        <taxon>Eukaryota</taxon>
        <taxon>Metazoa</taxon>
        <taxon>Ecdysozoa</taxon>
        <taxon>Arthropoda</taxon>
        <taxon>Hexapoda</taxon>
        <taxon>Insecta</taxon>
        <taxon>Pterygota</taxon>
        <taxon>Neoptera</taxon>
        <taxon>Endopterygota</taxon>
        <taxon>Lepidoptera</taxon>
        <taxon>Glossata</taxon>
        <taxon>Ditrysia</taxon>
        <taxon>Yponomeutoidea</taxon>
        <taxon>Plutellidae</taxon>
        <taxon>Plutella</taxon>
    </lineage>
</organism>
<gene>
    <name evidence="11" type="ORF">PLXY2_LOCUS2179</name>
</gene>
<feature type="compositionally biased region" description="Basic and acidic residues" evidence="9">
    <location>
        <begin position="175"/>
        <end position="187"/>
    </location>
</feature>
<proteinExistence type="inferred from homology"/>
<keyword evidence="5" id="KW-0238">DNA-binding</keyword>
<evidence type="ECO:0000256" key="4">
    <source>
        <dbReference type="ARBA" id="ARBA00023015"/>
    </source>
</evidence>
<dbReference type="Proteomes" id="UP000653454">
    <property type="component" value="Unassembled WGS sequence"/>
</dbReference>
<dbReference type="AlphaFoldDB" id="A0A8S4DDI4"/>